<comment type="similarity">
    <text evidence="1">Belongs to the AB hydrolase superfamily. AB hydrolase 2 family.</text>
</comment>
<dbReference type="PANTHER" id="PTHR10655:SF17">
    <property type="entry name" value="LYSOPHOSPHOLIPASE-LIKE PROTEIN 1"/>
    <property type="match status" value="1"/>
</dbReference>
<dbReference type="EMBL" id="JBGBPQ010000005">
    <property type="protein sequence ID" value="KAL1524373.1"/>
    <property type="molecule type" value="Genomic_DNA"/>
</dbReference>
<dbReference type="Proteomes" id="UP001515480">
    <property type="component" value="Unassembled WGS sequence"/>
</dbReference>
<dbReference type="GO" id="GO:0008474">
    <property type="term" value="F:palmitoyl-(protein) hydrolase activity"/>
    <property type="evidence" value="ECO:0007669"/>
    <property type="project" value="TreeGrafter"/>
</dbReference>
<accession>A0AB34JQQ8</accession>
<evidence type="ECO:0000256" key="1">
    <source>
        <dbReference type="ARBA" id="ARBA00006499"/>
    </source>
</evidence>
<reference evidence="4 5" key="1">
    <citation type="journal article" date="2024" name="Science">
        <title>Giant polyketide synthase enzymes in the biosynthesis of giant marine polyether toxins.</title>
        <authorList>
            <person name="Fallon T.R."/>
            <person name="Shende V.V."/>
            <person name="Wierzbicki I.H."/>
            <person name="Pendleton A.L."/>
            <person name="Watervoot N.F."/>
            <person name="Auber R.P."/>
            <person name="Gonzalez D.J."/>
            <person name="Wisecaver J.H."/>
            <person name="Moore B.S."/>
        </authorList>
    </citation>
    <scope>NUCLEOTIDE SEQUENCE [LARGE SCALE GENOMIC DNA]</scope>
    <source>
        <strain evidence="4 5">12B1</strain>
    </source>
</reference>
<dbReference type="Pfam" id="PF02230">
    <property type="entry name" value="Abhydrolase_2"/>
    <property type="match status" value="1"/>
</dbReference>
<feature type="domain" description="Phospholipase/carboxylesterase/thioesterase" evidence="3">
    <location>
        <begin position="47"/>
        <end position="252"/>
    </location>
</feature>
<dbReference type="InterPro" id="IPR050565">
    <property type="entry name" value="LYPA1-2/EST-like"/>
</dbReference>
<keyword evidence="2" id="KW-0378">Hydrolase</keyword>
<dbReference type="Gene3D" id="3.40.50.1820">
    <property type="entry name" value="alpha/beta hydrolase"/>
    <property type="match status" value="1"/>
</dbReference>
<sequence length="258" mass="27938">MRLAVGLHYFAALRPACRLLMSAASVPPRVTRDDTRGGLITVAPAEGQPHTATFIGPIHGLGDTNMGWLDVAGHLHQELPYCKFVLPNAPISPVTLNGGMAMPSWYDISSLEDRKEQTCTGIEESKDMITSLIQQEIEAGIPVDRIVVGGFSQGGAMSIYAGLQYPAKLAGVLVMSGYFARAEDFKLAPAAADTPVLHFHGKEDMTVRLEWARSSASALKELGVRDYKLVELDDLAHSASMEEIAAVVRWLKARLPQV</sequence>
<comment type="caution">
    <text evidence="4">The sequence shown here is derived from an EMBL/GenBank/DDBJ whole genome shotgun (WGS) entry which is preliminary data.</text>
</comment>
<name>A0AB34JQQ8_PRYPA</name>
<protein>
    <recommendedName>
        <fullName evidence="3">Phospholipase/carboxylesterase/thioesterase domain-containing protein</fullName>
    </recommendedName>
</protein>
<dbReference type="PANTHER" id="PTHR10655">
    <property type="entry name" value="LYSOPHOSPHOLIPASE-RELATED"/>
    <property type="match status" value="1"/>
</dbReference>
<proteinExistence type="inferred from homology"/>
<dbReference type="AlphaFoldDB" id="A0AB34JQQ8"/>
<dbReference type="InterPro" id="IPR003140">
    <property type="entry name" value="PLipase/COase/thioEstase"/>
</dbReference>
<organism evidence="4 5">
    <name type="scientific">Prymnesium parvum</name>
    <name type="common">Toxic golden alga</name>
    <dbReference type="NCBI Taxonomy" id="97485"/>
    <lineage>
        <taxon>Eukaryota</taxon>
        <taxon>Haptista</taxon>
        <taxon>Haptophyta</taxon>
        <taxon>Prymnesiophyceae</taxon>
        <taxon>Prymnesiales</taxon>
        <taxon>Prymnesiaceae</taxon>
        <taxon>Prymnesium</taxon>
    </lineage>
</organism>
<dbReference type="SUPFAM" id="SSF53474">
    <property type="entry name" value="alpha/beta-Hydrolases"/>
    <property type="match status" value="1"/>
</dbReference>
<evidence type="ECO:0000313" key="5">
    <source>
        <dbReference type="Proteomes" id="UP001515480"/>
    </source>
</evidence>
<evidence type="ECO:0000256" key="2">
    <source>
        <dbReference type="ARBA" id="ARBA00022801"/>
    </source>
</evidence>
<dbReference type="GO" id="GO:0052689">
    <property type="term" value="F:carboxylic ester hydrolase activity"/>
    <property type="evidence" value="ECO:0007669"/>
    <property type="project" value="TreeGrafter"/>
</dbReference>
<gene>
    <name evidence="4" type="ORF">AB1Y20_019269</name>
</gene>
<evidence type="ECO:0000259" key="3">
    <source>
        <dbReference type="Pfam" id="PF02230"/>
    </source>
</evidence>
<keyword evidence="5" id="KW-1185">Reference proteome</keyword>
<dbReference type="GO" id="GO:0005737">
    <property type="term" value="C:cytoplasm"/>
    <property type="evidence" value="ECO:0007669"/>
    <property type="project" value="TreeGrafter"/>
</dbReference>
<dbReference type="InterPro" id="IPR029058">
    <property type="entry name" value="AB_hydrolase_fold"/>
</dbReference>
<evidence type="ECO:0000313" key="4">
    <source>
        <dbReference type="EMBL" id="KAL1524373.1"/>
    </source>
</evidence>